<keyword evidence="1" id="KW-0472">Membrane</keyword>
<keyword evidence="3" id="KW-1185">Reference proteome</keyword>
<organism evidence="2 3">
    <name type="scientific">Euzebya pacifica</name>
    <dbReference type="NCBI Taxonomy" id="1608957"/>
    <lineage>
        <taxon>Bacteria</taxon>
        <taxon>Bacillati</taxon>
        <taxon>Actinomycetota</taxon>
        <taxon>Nitriliruptoria</taxon>
        <taxon>Euzebyales</taxon>
    </lineage>
</organism>
<feature type="transmembrane region" description="Helical" evidence="1">
    <location>
        <begin position="184"/>
        <end position="205"/>
    </location>
</feature>
<proteinExistence type="predicted"/>
<evidence type="ECO:0000313" key="3">
    <source>
        <dbReference type="Proteomes" id="UP000264006"/>
    </source>
</evidence>
<feature type="transmembrane region" description="Helical" evidence="1">
    <location>
        <begin position="242"/>
        <end position="259"/>
    </location>
</feature>
<accession>A0A346Y140</accession>
<dbReference type="AlphaFoldDB" id="A0A346Y140"/>
<sequence>MTAVDRVTALDRAERLVLGWAQVYTRGLSADAAERRLGGLQSDCHEQRCWGDEVGASPVAVATSMVARTLAGMPADLLWRRTAHATARDRSRITRGETMRMVKTYWWLALAVVVGLLEVALGVALPLEEQNTGALIGGIVIAGLGLVSIAGIAVRRRRVVLGDLLIAGGALPVMPWLWTIVLPVLGLAVIVAALVDAANHAAVAAPDTTANPIGRDAFVLPMVGTVVACVLAAVVIGDGATAVWLVTPPVALLVSWVALRHRVHGSPLMLTGLVLISASVGSTVIAVASSWLPVDIYEDQGFLDVFVQLLVVAALVVGVVLVGVGLRRGRDRARPA</sequence>
<name>A0A346Y140_9ACTN</name>
<feature type="transmembrane region" description="Helical" evidence="1">
    <location>
        <begin position="105"/>
        <end position="127"/>
    </location>
</feature>
<reference evidence="2 3" key="1">
    <citation type="submission" date="2018-09" db="EMBL/GenBank/DDBJ databases">
        <title>Complete genome sequence of Euzebya sp. DY32-46 isolated from seawater of Pacific Ocean.</title>
        <authorList>
            <person name="Xu L."/>
            <person name="Wu Y.-H."/>
            <person name="Xu X.-W."/>
        </authorList>
    </citation>
    <scope>NUCLEOTIDE SEQUENCE [LARGE SCALE GENOMIC DNA]</scope>
    <source>
        <strain evidence="2 3">DY32-46</strain>
    </source>
</reference>
<keyword evidence="1" id="KW-0812">Transmembrane</keyword>
<feature type="transmembrane region" description="Helical" evidence="1">
    <location>
        <begin position="271"/>
        <end position="293"/>
    </location>
</feature>
<dbReference type="OrthoDB" id="5188921at2"/>
<keyword evidence="1" id="KW-1133">Transmembrane helix</keyword>
<evidence type="ECO:0000256" key="1">
    <source>
        <dbReference type="SAM" id="Phobius"/>
    </source>
</evidence>
<protein>
    <submittedName>
        <fullName evidence="2">Uncharacterized protein</fullName>
    </submittedName>
</protein>
<dbReference type="KEGG" id="euz:DVS28_a3514"/>
<dbReference type="RefSeq" id="WP_114592563.1">
    <property type="nucleotide sequence ID" value="NZ_CP031165.1"/>
</dbReference>
<evidence type="ECO:0000313" key="2">
    <source>
        <dbReference type="EMBL" id="AXV08187.1"/>
    </source>
</evidence>
<feature type="transmembrane region" description="Helical" evidence="1">
    <location>
        <begin position="305"/>
        <end position="326"/>
    </location>
</feature>
<feature type="transmembrane region" description="Helical" evidence="1">
    <location>
        <begin position="133"/>
        <end position="153"/>
    </location>
</feature>
<feature type="transmembrane region" description="Helical" evidence="1">
    <location>
        <begin position="160"/>
        <end position="178"/>
    </location>
</feature>
<gene>
    <name evidence="2" type="ORF">DVS28_a3514</name>
</gene>
<dbReference type="EMBL" id="CP031165">
    <property type="protein sequence ID" value="AXV08187.1"/>
    <property type="molecule type" value="Genomic_DNA"/>
</dbReference>
<dbReference type="Proteomes" id="UP000264006">
    <property type="component" value="Chromosome"/>
</dbReference>
<feature type="transmembrane region" description="Helical" evidence="1">
    <location>
        <begin position="217"/>
        <end position="236"/>
    </location>
</feature>